<evidence type="ECO:0000256" key="3">
    <source>
        <dbReference type="ARBA" id="ARBA00010429"/>
    </source>
</evidence>
<dbReference type="PRINTS" id="PR00397">
    <property type="entry name" value="SIROHAEM"/>
</dbReference>
<dbReference type="InParanoid" id="A0A6C2YL80"/>
<accession>A0A6C2YL80</accession>
<dbReference type="AlphaFoldDB" id="A0A6C2YL80"/>
<dbReference type="Gene3D" id="3.90.480.10">
    <property type="entry name" value="Sulfite Reductase Hemoprotein,Domain 2"/>
    <property type="match status" value="1"/>
</dbReference>
<evidence type="ECO:0000313" key="13">
    <source>
        <dbReference type="Proteomes" id="UP000464378"/>
    </source>
</evidence>
<dbReference type="GO" id="GO:0051539">
    <property type="term" value="F:4 iron, 4 sulfur cluster binding"/>
    <property type="evidence" value="ECO:0007669"/>
    <property type="project" value="UniProtKB-KW"/>
</dbReference>
<organism evidence="12">
    <name type="scientific">Tuwongella immobilis</name>
    <dbReference type="NCBI Taxonomy" id="692036"/>
    <lineage>
        <taxon>Bacteria</taxon>
        <taxon>Pseudomonadati</taxon>
        <taxon>Planctomycetota</taxon>
        <taxon>Planctomycetia</taxon>
        <taxon>Gemmatales</taxon>
        <taxon>Gemmataceae</taxon>
        <taxon>Tuwongella</taxon>
    </lineage>
</organism>
<dbReference type="SUPFAM" id="SSF55124">
    <property type="entry name" value="Nitrite/Sulfite reductase N-terminal domain-like"/>
    <property type="match status" value="2"/>
</dbReference>
<evidence type="ECO:0000256" key="2">
    <source>
        <dbReference type="ARBA" id="ARBA00001966"/>
    </source>
</evidence>
<comment type="cofactor">
    <cofactor evidence="2">
        <name>[4Fe-4S] cluster</name>
        <dbReference type="ChEBI" id="CHEBI:49883"/>
    </cofactor>
</comment>
<comment type="cofactor">
    <cofactor evidence="1">
        <name>siroheme</name>
        <dbReference type="ChEBI" id="CHEBI:60052"/>
    </cofactor>
</comment>
<dbReference type="InterPro" id="IPR045169">
    <property type="entry name" value="NO2/SO3_Rdtase_4Fe4S_prot"/>
</dbReference>
<keyword evidence="13" id="KW-1185">Reference proteome</keyword>
<dbReference type="GO" id="GO:0050311">
    <property type="term" value="F:sulfite reductase (ferredoxin) activity"/>
    <property type="evidence" value="ECO:0007669"/>
    <property type="project" value="TreeGrafter"/>
</dbReference>
<evidence type="ECO:0000313" key="12">
    <source>
        <dbReference type="EMBL" id="VIP01672.1"/>
    </source>
</evidence>
<feature type="domain" description="Nitrite/Sulfite reductase ferredoxin-like" evidence="11">
    <location>
        <begin position="350"/>
        <end position="418"/>
    </location>
</feature>
<dbReference type="InterPro" id="IPR036136">
    <property type="entry name" value="Nit/Sulf_reduc_fer-like_dom_sf"/>
</dbReference>
<reference evidence="12" key="1">
    <citation type="submission" date="2019-04" db="EMBL/GenBank/DDBJ databases">
        <authorList>
            <consortium name="Science for Life Laboratories"/>
        </authorList>
    </citation>
    <scope>NUCLEOTIDE SEQUENCE</scope>
    <source>
        <strain evidence="12">MBLW1</strain>
    </source>
</reference>
<evidence type="ECO:0000256" key="8">
    <source>
        <dbReference type="ARBA" id="ARBA00023004"/>
    </source>
</evidence>
<sequence length="573" mass="62933">MSSESTTPTKLSPVEGIKESSRFLRGTIAEELANPELDHLSEENKQLLKFHGSYQQEDRDARKNRAKAGVGKHYMFMIRLKLPGGRMTAKQYLDMDRIAGELANGTLRLTTRQSIQLHGILKANLKPTIVGINETLLSTLGACGDINRNVMSCPAPFVNDPVRNQMNQLCDAIAEHLAPRTKGYFDVWLNGEHVAGGDGAEEFEPIYGKVFLPRKFKIGFSLPNDNCVDIYAQDLGFLAIVEDGKPIGYNVMVGGGFGRTVGKPETFAVLSKGICFATPDQVVAAAEAVVKLYRDHGNRGDRKRARIKYLVADWGVEKFREVLAGYLPFPLVLPKDAPITGVDLHHGWQPQGDGKWFLGLSIQNGRIKDEDQMRLRSGLRDIVATFQTDVRITPQQDVLLCNIETANRAAIDSKLAEYGIPRPETLSVLRKFSMACPAIPTCSLAISESERALPALIDTFEKELAEMGLGDEAISIRMTGCPNGCARPYNSDIGLVGRSGEKYTVYVGGGTLGDRLNFILKDLVLRDQIIPTLKPLLERFKAERQPGEGFGGFCARLGMDTVRAMVGAEAPAH</sequence>
<evidence type="ECO:0000256" key="1">
    <source>
        <dbReference type="ARBA" id="ARBA00001929"/>
    </source>
</evidence>
<evidence type="ECO:0000259" key="10">
    <source>
        <dbReference type="Pfam" id="PF01077"/>
    </source>
</evidence>
<dbReference type="GO" id="GO:0009337">
    <property type="term" value="C:sulfite reductase complex (NADPH)"/>
    <property type="evidence" value="ECO:0007669"/>
    <property type="project" value="TreeGrafter"/>
</dbReference>
<evidence type="ECO:0000256" key="7">
    <source>
        <dbReference type="ARBA" id="ARBA00023002"/>
    </source>
</evidence>
<keyword evidence="4" id="KW-0004">4Fe-4S</keyword>
<gene>
    <name evidence="12" type="ORF">GMBLW1_22880</name>
</gene>
<dbReference type="InterPro" id="IPR006066">
    <property type="entry name" value="NO2/SO3_Rdtase_FeS/sirohaem_BS"/>
</dbReference>
<dbReference type="PANTHER" id="PTHR11493">
    <property type="entry name" value="SULFITE REDUCTASE [NADPH] SUBUNIT BETA-RELATED"/>
    <property type="match status" value="1"/>
</dbReference>
<dbReference type="Pfam" id="PF03460">
    <property type="entry name" value="NIR_SIR_ferr"/>
    <property type="match status" value="2"/>
</dbReference>
<dbReference type="InterPro" id="IPR006067">
    <property type="entry name" value="NO2/SO3_Rdtase_4Fe4S_dom"/>
</dbReference>
<name>A0A6C2YL80_9BACT</name>
<evidence type="ECO:0000259" key="11">
    <source>
        <dbReference type="Pfam" id="PF03460"/>
    </source>
</evidence>
<keyword evidence="7" id="KW-0560">Oxidoreductase</keyword>
<feature type="domain" description="Nitrite/Sulfite reductase ferredoxin-like" evidence="11">
    <location>
        <begin position="73"/>
        <end position="127"/>
    </location>
</feature>
<dbReference type="PANTHER" id="PTHR11493:SF47">
    <property type="entry name" value="SULFITE REDUCTASE [NADPH] SUBUNIT BETA"/>
    <property type="match status" value="1"/>
</dbReference>
<dbReference type="KEGG" id="tim:GMBLW1_22880"/>
<dbReference type="PROSITE" id="PS00365">
    <property type="entry name" value="NIR_SIR"/>
    <property type="match status" value="1"/>
</dbReference>
<protein>
    <recommendedName>
        <fullName evidence="14">Nitrite/sulphite reductase 4Fe-4S domain-containing protein</fullName>
    </recommendedName>
</protein>
<dbReference type="GO" id="GO:0000103">
    <property type="term" value="P:sulfate assimilation"/>
    <property type="evidence" value="ECO:0007669"/>
    <property type="project" value="TreeGrafter"/>
</dbReference>
<evidence type="ECO:0000256" key="5">
    <source>
        <dbReference type="ARBA" id="ARBA00022617"/>
    </source>
</evidence>
<dbReference type="EMBL" id="LR593887">
    <property type="protein sequence ID" value="VTR99104.1"/>
    <property type="molecule type" value="Genomic_DNA"/>
</dbReference>
<dbReference type="FunCoup" id="A0A6C2YL80">
    <property type="interactions" value="204"/>
</dbReference>
<dbReference type="SUPFAM" id="SSF56014">
    <property type="entry name" value="Nitrite and sulphite reductase 4Fe-4S domain-like"/>
    <property type="match status" value="2"/>
</dbReference>
<feature type="domain" description="Nitrite/sulphite reductase 4Fe-4S" evidence="10">
    <location>
        <begin position="434"/>
        <end position="570"/>
    </location>
</feature>
<keyword evidence="5" id="KW-0349">Heme</keyword>
<dbReference type="RefSeq" id="WP_162656895.1">
    <property type="nucleotide sequence ID" value="NZ_LR593887.1"/>
</dbReference>
<dbReference type="InterPro" id="IPR005117">
    <property type="entry name" value="NiRdtase/SiRdtase_haem-b_fer"/>
</dbReference>
<evidence type="ECO:0000256" key="9">
    <source>
        <dbReference type="ARBA" id="ARBA00023014"/>
    </source>
</evidence>
<dbReference type="Gene3D" id="3.30.413.10">
    <property type="entry name" value="Sulfite Reductase Hemoprotein, domain 1"/>
    <property type="match status" value="2"/>
</dbReference>
<dbReference type="GO" id="GO:0020037">
    <property type="term" value="F:heme binding"/>
    <property type="evidence" value="ECO:0007669"/>
    <property type="project" value="InterPro"/>
</dbReference>
<dbReference type="Pfam" id="PF01077">
    <property type="entry name" value="NIR_SIR"/>
    <property type="match status" value="2"/>
</dbReference>
<dbReference type="NCBIfam" id="NF010029">
    <property type="entry name" value="PRK13504.1"/>
    <property type="match status" value="1"/>
</dbReference>
<evidence type="ECO:0000256" key="6">
    <source>
        <dbReference type="ARBA" id="ARBA00022723"/>
    </source>
</evidence>
<proteinExistence type="inferred from homology"/>
<evidence type="ECO:0008006" key="14">
    <source>
        <dbReference type="Google" id="ProtNLM"/>
    </source>
</evidence>
<dbReference type="Proteomes" id="UP000464378">
    <property type="component" value="Chromosome"/>
</dbReference>
<keyword evidence="9" id="KW-0411">Iron-sulfur</keyword>
<feature type="domain" description="Nitrite/sulphite reductase 4Fe-4S" evidence="10">
    <location>
        <begin position="190"/>
        <end position="328"/>
    </location>
</feature>
<dbReference type="EMBL" id="LR586016">
    <property type="protein sequence ID" value="VIP01672.1"/>
    <property type="molecule type" value="Genomic_DNA"/>
</dbReference>
<keyword evidence="6" id="KW-0479">Metal-binding</keyword>
<comment type="similarity">
    <text evidence="3">Belongs to the nitrite and sulfite reductase 4Fe-4S domain family.</text>
</comment>
<evidence type="ECO:0000256" key="4">
    <source>
        <dbReference type="ARBA" id="ARBA00022485"/>
    </source>
</evidence>
<dbReference type="GO" id="GO:0016002">
    <property type="term" value="F:sulfite reductase activity"/>
    <property type="evidence" value="ECO:0007669"/>
    <property type="project" value="TreeGrafter"/>
</dbReference>
<dbReference type="GO" id="GO:0046872">
    <property type="term" value="F:metal ion binding"/>
    <property type="evidence" value="ECO:0007669"/>
    <property type="project" value="UniProtKB-KW"/>
</dbReference>
<keyword evidence="8" id="KW-0408">Iron</keyword>
<dbReference type="InterPro" id="IPR045854">
    <property type="entry name" value="NO2/SO3_Rdtase_4Fe4S_sf"/>
</dbReference>